<dbReference type="GO" id="GO:0017004">
    <property type="term" value="P:cytochrome complex assembly"/>
    <property type="evidence" value="ECO:0007669"/>
    <property type="project" value="UniProtKB-KW"/>
</dbReference>
<keyword evidence="2" id="KW-0201">Cytochrome c-type biogenesis</keyword>
<evidence type="ECO:0000259" key="7">
    <source>
        <dbReference type="PROSITE" id="PS51352"/>
    </source>
</evidence>
<dbReference type="EMBL" id="QUAK01000025">
    <property type="protein sequence ID" value="RFU87787.1"/>
    <property type="molecule type" value="Genomic_DNA"/>
</dbReference>
<dbReference type="InterPro" id="IPR013740">
    <property type="entry name" value="Redoxin"/>
</dbReference>
<evidence type="ECO:0000256" key="6">
    <source>
        <dbReference type="SAM" id="SignalP"/>
    </source>
</evidence>
<dbReference type="InterPro" id="IPR050553">
    <property type="entry name" value="Thioredoxin_ResA/DsbE_sf"/>
</dbReference>
<dbReference type="GO" id="GO:0030313">
    <property type="term" value="C:cell envelope"/>
    <property type="evidence" value="ECO:0007669"/>
    <property type="project" value="UniProtKB-SubCell"/>
</dbReference>
<feature type="chain" id="PRO_5038514724" evidence="6">
    <location>
        <begin position="24"/>
        <end position="203"/>
    </location>
</feature>
<keyword evidence="6" id="KW-0732">Signal</keyword>
<name>A0A372MBX2_9ACTN</name>
<keyword evidence="9" id="KW-1185">Reference proteome</keyword>
<evidence type="ECO:0000313" key="9">
    <source>
        <dbReference type="Proteomes" id="UP000263094"/>
    </source>
</evidence>
<dbReference type="PROSITE" id="PS51352">
    <property type="entry name" value="THIOREDOXIN_2"/>
    <property type="match status" value="1"/>
</dbReference>
<dbReference type="InterPro" id="IPR013766">
    <property type="entry name" value="Thioredoxin_domain"/>
</dbReference>
<feature type="domain" description="Thioredoxin" evidence="7">
    <location>
        <begin position="57"/>
        <end position="201"/>
    </location>
</feature>
<accession>A0A372MBX2</accession>
<protein>
    <submittedName>
        <fullName evidence="8">TlpA family protein disulfide reductase</fullName>
    </submittedName>
</protein>
<dbReference type="Gene3D" id="3.40.30.10">
    <property type="entry name" value="Glutaredoxin"/>
    <property type="match status" value="1"/>
</dbReference>
<keyword evidence="4" id="KW-1015">Disulfide bond</keyword>
<evidence type="ECO:0000256" key="2">
    <source>
        <dbReference type="ARBA" id="ARBA00022748"/>
    </source>
</evidence>
<dbReference type="RefSeq" id="WP_128554833.1">
    <property type="nucleotide sequence ID" value="NZ_QUAK01000025.1"/>
</dbReference>
<dbReference type="InterPro" id="IPR017937">
    <property type="entry name" value="Thioredoxin_CS"/>
</dbReference>
<sequence>MSNGRALRRAPRPTLLAATAALAALTLTACSSDGGTQGGSGGTNFVVGKDGVSTAEKGERAEAPRLKGEGLDGKQIDLGDYKGKVVVLNVWGSWCAPCRAEAPYLTKVAKATADKGVQFVGINTRDPNKQPAIEFEKDFGVEYPSFFDPAGKLMLRFPNGTMSPKGIPSTVVVDREGKIAARAMQALDDKQLHKMIDPLIAEK</sequence>
<dbReference type="GO" id="GO:0016491">
    <property type="term" value="F:oxidoreductase activity"/>
    <property type="evidence" value="ECO:0007669"/>
    <property type="project" value="InterPro"/>
</dbReference>
<dbReference type="PROSITE" id="PS51257">
    <property type="entry name" value="PROKAR_LIPOPROTEIN"/>
    <property type="match status" value="1"/>
</dbReference>
<dbReference type="AlphaFoldDB" id="A0A372MBX2"/>
<comment type="subcellular location">
    <subcellularLocation>
        <location evidence="1">Cell envelope</location>
    </subcellularLocation>
</comment>
<proteinExistence type="predicted"/>
<dbReference type="SUPFAM" id="SSF52833">
    <property type="entry name" value="Thioredoxin-like"/>
    <property type="match status" value="1"/>
</dbReference>
<evidence type="ECO:0000256" key="1">
    <source>
        <dbReference type="ARBA" id="ARBA00004196"/>
    </source>
</evidence>
<evidence type="ECO:0000256" key="3">
    <source>
        <dbReference type="ARBA" id="ARBA00022968"/>
    </source>
</evidence>
<reference evidence="8 9" key="1">
    <citation type="submission" date="2018-08" db="EMBL/GenBank/DDBJ databases">
        <title>Isolation, diversity and antifungal activity of Actinobacteria from wheat.</title>
        <authorList>
            <person name="Han C."/>
        </authorList>
    </citation>
    <scope>NUCLEOTIDE SEQUENCE [LARGE SCALE GENOMIC DNA]</scope>
    <source>
        <strain evidence="8 9">NEAU-YY421</strain>
    </source>
</reference>
<keyword evidence="3" id="KW-0812">Transmembrane</keyword>
<dbReference type="InterPro" id="IPR036249">
    <property type="entry name" value="Thioredoxin-like_sf"/>
</dbReference>
<evidence type="ECO:0000256" key="4">
    <source>
        <dbReference type="ARBA" id="ARBA00023157"/>
    </source>
</evidence>
<dbReference type="CDD" id="cd02966">
    <property type="entry name" value="TlpA_like_family"/>
    <property type="match status" value="1"/>
</dbReference>
<dbReference type="PANTHER" id="PTHR42852:SF6">
    <property type="entry name" value="THIOL:DISULFIDE INTERCHANGE PROTEIN DSBE"/>
    <property type="match status" value="1"/>
</dbReference>
<dbReference type="PROSITE" id="PS00194">
    <property type="entry name" value="THIOREDOXIN_1"/>
    <property type="match status" value="1"/>
</dbReference>
<dbReference type="OrthoDB" id="9796554at2"/>
<keyword evidence="3" id="KW-0735">Signal-anchor</keyword>
<keyword evidence="5" id="KW-0676">Redox-active center</keyword>
<gene>
    <name evidence="8" type="ORF">DY218_05915</name>
</gene>
<dbReference type="Pfam" id="PF08534">
    <property type="entry name" value="Redoxin"/>
    <property type="match status" value="1"/>
</dbReference>
<comment type="caution">
    <text evidence="8">The sequence shown here is derived from an EMBL/GenBank/DDBJ whole genome shotgun (WGS) entry which is preliminary data.</text>
</comment>
<feature type="signal peptide" evidence="6">
    <location>
        <begin position="1"/>
        <end position="23"/>
    </location>
</feature>
<dbReference type="PANTHER" id="PTHR42852">
    <property type="entry name" value="THIOL:DISULFIDE INTERCHANGE PROTEIN DSBE"/>
    <property type="match status" value="1"/>
</dbReference>
<organism evidence="8 9">
    <name type="scientific">Streptomyces triticagri</name>
    <dbReference type="NCBI Taxonomy" id="2293568"/>
    <lineage>
        <taxon>Bacteria</taxon>
        <taxon>Bacillati</taxon>
        <taxon>Actinomycetota</taxon>
        <taxon>Actinomycetes</taxon>
        <taxon>Kitasatosporales</taxon>
        <taxon>Streptomycetaceae</taxon>
        <taxon>Streptomyces</taxon>
    </lineage>
</organism>
<evidence type="ECO:0000313" key="8">
    <source>
        <dbReference type="EMBL" id="RFU87787.1"/>
    </source>
</evidence>
<dbReference type="Proteomes" id="UP000263094">
    <property type="component" value="Unassembled WGS sequence"/>
</dbReference>
<evidence type="ECO:0000256" key="5">
    <source>
        <dbReference type="ARBA" id="ARBA00023284"/>
    </source>
</evidence>